<protein>
    <recommendedName>
        <fullName evidence="5">Thioredoxin domain-containing protein 12</fullName>
    </recommendedName>
</protein>
<dbReference type="GO" id="GO:0005783">
    <property type="term" value="C:endoplasmic reticulum"/>
    <property type="evidence" value="ECO:0007669"/>
    <property type="project" value="TreeGrafter"/>
</dbReference>
<evidence type="ECO:0000256" key="2">
    <source>
        <dbReference type="SAM" id="SignalP"/>
    </source>
</evidence>
<evidence type="ECO:0000256" key="1">
    <source>
        <dbReference type="ARBA" id="ARBA00022729"/>
    </source>
</evidence>
<keyword evidence="4" id="KW-1185">Reference proteome</keyword>
<dbReference type="SUPFAM" id="SSF52833">
    <property type="entry name" value="Thioredoxin-like"/>
    <property type="match status" value="1"/>
</dbReference>
<dbReference type="InterPro" id="IPR051099">
    <property type="entry name" value="AGR/TXD"/>
</dbReference>
<dbReference type="Proteomes" id="UP000677054">
    <property type="component" value="Unassembled WGS sequence"/>
</dbReference>
<feature type="signal peptide" evidence="2">
    <location>
        <begin position="1"/>
        <end position="22"/>
    </location>
</feature>
<dbReference type="EMBL" id="CAJPEV010000118">
    <property type="protein sequence ID" value="CAG0880870.1"/>
    <property type="molecule type" value="Genomic_DNA"/>
</dbReference>
<evidence type="ECO:0008006" key="5">
    <source>
        <dbReference type="Google" id="ProtNLM"/>
    </source>
</evidence>
<dbReference type="PANTHER" id="PTHR15337">
    <property type="entry name" value="ANTERIOR GRADIENT PROTEIN-RELATED"/>
    <property type="match status" value="1"/>
</dbReference>
<reference evidence="3" key="1">
    <citation type="submission" date="2020-11" db="EMBL/GenBank/DDBJ databases">
        <authorList>
            <person name="Tran Van P."/>
        </authorList>
    </citation>
    <scope>NUCLEOTIDE SEQUENCE</scope>
</reference>
<dbReference type="Gene3D" id="3.40.30.10">
    <property type="entry name" value="Glutaredoxin"/>
    <property type="match status" value="1"/>
</dbReference>
<gene>
    <name evidence="3" type="ORF">DSTB1V02_LOCUS1287</name>
</gene>
<dbReference type="OrthoDB" id="262308at2759"/>
<feature type="chain" id="PRO_5036209564" description="Thioredoxin domain-containing protein 12" evidence="2">
    <location>
        <begin position="23"/>
        <end position="123"/>
    </location>
</feature>
<dbReference type="PANTHER" id="PTHR15337:SF11">
    <property type="entry name" value="THIOREDOXIN DOMAIN-CONTAINING PROTEIN"/>
    <property type="match status" value="1"/>
</dbReference>
<dbReference type="AlphaFoldDB" id="A0A7R9A0E0"/>
<name>A0A7R9A0E0_9CRUS</name>
<dbReference type="InterPro" id="IPR036249">
    <property type="entry name" value="Thioredoxin-like_sf"/>
</dbReference>
<accession>A0A7R9A0E0</accession>
<dbReference type="EMBL" id="LR899635">
    <property type="protein sequence ID" value="CAD7241287.1"/>
    <property type="molecule type" value="Genomic_DNA"/>
</dbReference>
<sequence length="123" mass="13980">MMILFSPLTFALALLSIQGTWSQDKGKGRGLGEHFNWLNLEDGLRVAREERKPLMVIIHKSWCGASQVFRDRFARSQSISEAAPNFVMVNIEDDDDPHHPALEPDGAYVPRILFFGMQRCVHV</sequence>
<proteinExistence type="predicted"/>
<organism evidence="3">
    <name type="scientific">Darwinula stevensoni</name>
    <dbReference type="NCBI Taxonomy" id="69355"/>
    <lineage>
        <taxon>Eukaryota</taxon>
        <taxon>Metazoa</taxon>
        <taxon>Ecdysozoa</taxon>
        <taxon>Arthropoda</taxon>
        <taxon>Crustacea</taxon>
        <taxon>Oligostraca</taxon>
        <taxon>Ostracoda</taxon>
        <taxon>Podocopa</taxon>
        <taxon>Podocopida</taxon>
        <taxon>Darwinulocopina</taxon>
        <taxon>Darwinuloidea</taxon>
        <taxon>Darwinulidae</taxon>
        <taxon>Darwinula</taxon>
    </lineage>
</organism>
<keyword evidence="1 2" id="KW-0732">Signal</keyword>
<dbReference type="Pfam" id="PF13899">
    <property type="entry name" value="Thioredoxin_7"/>
    <property type="match status" value="1"/>
</dbReference>
<evidence type="ECO:0000313" key="3">
    <source>
        <dbReference type="EMBL" id="CAD7241287.1"/>
    </source>
</evidence>
<evidence type="ECO:0000313" key="4">
    <source>
        <dbReference type="Proteomes" id="UP000677054"/>
    </source>
</evidence>